<evidence type="ECO:0000256" key="4">
    <source>
        <dbReference type="ARBA" id="ARBA00022968"/>
    </source>
</evidence>
<dbReference type="Pfam" id="PF03016">
    <property type="entry name" value="Exostosin_GT47"/>
    <property type="match status" value="1"/>
</dbReference>
<evidence type="ECO:0000259" key="7">
    <source>
        <dbReference type="Pfam" id="PF03016"/>
    </source>
</evidence>
<feature type="region of interest" description="Disordered" evidence="6">
    <location>
        <begin position="18"/>
        <end position="41"/>
    </location>
</feature>
<evidence type="ECO:0000313" key="9">
    <source>
        <dbReference type="Proteomes" id="UP000092600"/>
    </source>
</evidence>
<dbReference type="InterPro" id="IPR004263">
    <property type="entry name" value="Exostosin"/>
</dbReference>
<dbReference type="STRING" id="4615.A0A199UI33"/>
<proteinExistence type="inferred from homology"/>
<evidence type="ECO:0000256" key="6">
    <source>
        <dbReference type="SAM" id="MobiDB-lite"/>
    </source>
</evidence>
<comment type="subcellular location">
    <subcellularLocation>
        <location evidence="1">Golgi apparatus membrane</location>
        <topology evidence="1">Single-pass type II membrane protein</topology>
    </subcellularLocation>
</comment>
<keyword evidence="5" id="KW-0333">Golgi apparatus</keyword>
<evidence type="ECO:0000256" key="5">
    <source>
        <dbReference type="ARBA" id="ARBA00023034"/>
    </source>
</evidence>
<dbReference type="GO" id="GO:0008378">
    <property type="term" value="F:galactosyltransferase activity"/>
    <property type="evidence" value="ECO:0007669"/>
    <property type="project" value="TreeGrafter"/>
</dbReference>
<dbReference type="GO" id="GO:0009969">
    <property type="term" value="P:xyloglucan biosynthetic process"/>
    <property type="evidence" value="ECO:0007669"/>
    <property type="project" value="TreeGrafter"/>
</dbReference>
<dbReference type="AlphaFoldDB" id="A0A199UI33"/>
<dbReference type="InterPro" id="IPR040911">
    <property type="entry name" value="Exostosin_GT47"/>
</dbReference>
<keyword evidence="3 8" id="KW-0328">Glycosyltransferase</keyword>
<name>A0A199UI33_ANACO</name>
<feature type="domain" description="Exostosin GT47" evidence="7">
    <location>
        <begin position="176"/>
        <end position="513"/>
    </location>
</feature>
<dbReference type="PANTHER" id="PTHR11062">
    <property type="entry name" value="EXOSTOSIN HEPARAN SULFATE GLYCOSYLTRANSFERASE -RELATED"/>
    <property type="match status" value="1"/>
</dbReference>
<sequence>MASPIPAASVIGARFSYAPSSETLRSNRPRPRTLPLPRPRDRRVAVRAEGWVNPGVRKNEDKVVDSVLVPELSKPLTAYCRSQFTSSKFPNSWKVTAEMEVSEKPEDSPHSSSPVHVTKVAAASLHLHLSPVHRAGLVLSILSIQFLLLLPTFYSRFPRFLSLLRGPPSISTCDTGLVYVYDIPPVFNRDLLAACDALDPWTSRCAGLSNAGFGPPAAANLKDVLPSLFLPHWFATDQFNIEPIFHRRLLTHRCRTTDPSAATAFYIPFYAGLAVGRYILSANATNSDRDRDCSLLLSWIRRQAPYRRSNGSDHFIAIGRITWDFRRPPDGDWGSNFFNMPGMENVTRLIIERSSGDDKDVGIPYPTGFHPRSVDDVRAWQQFILNRSRSTLFGFAGSSRRFRDDFRGLLLKECAAAGNTLCRAVDCDGSRCANRNAATMSLFLDSTFCLQPNGDSFTRRSMFDCMVAGAIPVLFFRESAYLQYQWYLPVQGKESEWSVFIDQKEVREGNVRVRAVLDEIGEERARQMRERVVDMIPRLIYAAGEQGLGEGMEDAFDIALKGVFTLFGSSR</sequence>
<dbReference type="GO" id="GO:0000139">
    <property type="term" value="C:Golgi membrane"/>
    <property type="evidence" value="ECO:0007669"/>
    <property type="project" value="UniProtKB-SubCell"/>
</dbReference>
<evidence type="ECO:0000313" key="8">
    <source>
        <dbReference type="EMBL" id="OAY64552.1"/>
    </source>
</evidence>
<evidence type="ECO:0000256" key="2">
    <source>
        <dbReference type="ARBA" id="ARBA00010271"/>
    </source>
</evidence>
<keyword evidence="8" id="KW-0808">Transferase</keyword>
<protein>
    <submittedName>
        <fullName evidence="8">Xyloglucan galactosyltransferase KATAMARI</fullName>
    </submittedName>
</protein>
<accession>A0A199UI33</accession>
<keyword evidence="4" id="KW-0735">Signal-anchor</keyword>
<dbReference type="Proteomes" id="UP000092600">
    <property type="component" value="Unassembled WGS sequence"/>
</dbReference>
<gene>
    <name evidence="8" type="ORF">ACMD2_14355</name>
</gene>
<keyword evidence="4" id="KW-0812">Transmembrane</keyword>
<evidence type="ECO:0000256" key="3">
    <source>
        <dbReference type="ARBA" id="ARBA00022676"/>
    </source>
</evidence>
<organism evidence="8 9">
    <name type="scientific">Ananas comosus</name>
    <name type="common">Pineapple</name>
    <name type="synonym">Ananas ananas</name>
    <dbReference type="NCBI Taxonomy" id="4615"/>
    <lineage>
        <taxon>Eukaryota</taxon>
        <taxon>Viridiplantae</taxon>
        <taxon>Streptophyta</taxon>
        <taxon>Embryophyta</taxon>
        <taxon>Tracheophyta</taxon>
        <taxon>Spermatophyta</taxon>
        <taxon>Magnoliopsida</taxon>
        <taxon>Liliopsida</taxon>
        <taxon>Poales</taxon>
        <taxon>Bromeliaceae</taxon>
        <taxon>Bromelioideae</taxon>
        <taxon>Ananas</taxon>
    </lineage>
</organism>
<comment type="caution">
    <text evidence="8">The sequence shown here is derived from an EMBL/GenBank/DDBJ whole genome shotgun (WGS) entry which is preliminary data.</text>
</comment>
<reference evidence="8 9" key="1">
    <citation type="journal article" date="2016" name="DNA Res.">
        <title>The draft genome of MD-2 pineapple using hybrid error correction of long reads.</title>
        <authorList>
            <person name="Redwan R.M."/>
            <person name="Saidin A."/>
            <person name="Kumar S.V."/>
        </authorList>
    </citation>
    <scope>NUCLEOTIDE SEQUENCE [LARGE SCALE GENOMIC DNA]</scope>
    <source>
        <strain evidence="9">cv. MD2</strain>
        <tissue evidence="8">Leaf</tissue>
    </source>
</reference>
<comment type="similarity">
    <text evidence="2">Belongs to the glycosyltransferase 47 family.</text>
</comment>
<evidence type="ECO:0000256" key="1">
    <source>
        <dbReference type="ARBA" id="ARBA00004323"/>
    </source>
</evidence>
<dbReference type="EMBL" id="LSRQ01007799">
    <property type="protein sequence ID" value="OAY64552.1"/>
    <property type="molecule type" value="Genomic_DNA"/>
</dbReference>
<dbReference type="PANTHER" id="PTHR11062:SF214">
    <property type="entry name" value="XYLOGLUCAN GALACTOSYLTRANSFERASE XLT2"/>
    <property type="match status" value="1"/>
</dbReference>